<gene>
    <name evidence="1" type="ORF">EURHEDRAFT_399764</name>
</gene>
<protein>
    <submittedName>
        <fullName evidence="1">Uncharacterized protein</fullName>
    </submittedName>
</protein>
<dbReference type="EMBL" id="KK088413">
    <property type="protein sequence ID" value="EYE98475.1"/>
    <property type="molecule type" value="Genomic_DNA"/>
</dbReference>
<dbReference type="Proteomes" id="UP000019804">
    <property type="component" value="Unassembled WGS sequence"/>
</dbReference>
<proteinExistence type="predicted"/>
<dbReference type="RefSeq" id="XP_040642163.1">
    <property type="nucleotide sequence ID" value="XM_040779955.1"/>
</dbReference>
<keyword evidence="2" id="KW-1185">Reference proteome</keyword>
<dbReference type="GeneID" id="63695079"/>
<sequence>MSIIQCLVGDSNQRPKIGYVMAAHAARALSEDSAANIQQYTEYKLVAIESEYSDRILADAITRGCYPLFKTPNGGQSGAVHTQSHFPKEATPVSSANERFHRRKSVYSVHCPSRLLSPSGWIPQSTQYGVMHYATSNNYHNTRTRGSDNPLEQATQLCPNKLNEAFLDYWNPWSPIPIISQ</sequence>
<dbReference type="AlphaFoldDB" id="A0A017SQD1"/>
<name>A0A017SQD1_ASPRC</name>
<evidence type="ECO:0000313" key="2">
    <source>
        <dbReference type="Proteomes" id="UP000019804"/>
    </source>
</evidence>
<organism evidence="1 2">
    <name type="scientific">Aspergillus ruber (strain CBS 135680)</name>
    <dbReference type="NCBI Taxonomy" id="1388766"/>
    <lineage>
        <taxon>Eukaryota</taxon>
        <taxon>Fungi</taxon>
        <taxon>Dikarya</taxon>
        <taxon>Ascomycota</taxon>
        <taxon>Pezizomycotina</taxon>
        <taxon>Eurotiomycetes</taxon>
        <taxon>Eurotiomycetidae</taxon>
        <taxon>Eurotiales</taxon>
        <taxon>Aspergillaceae</taxon>
        <taxon>Aspergillus</taxon>
        <taxon>Aspergillus subgen. Aspergillus</taxon>
    </lineage>
</organism>
<reference evidence="2" key="1">
    <citation type="journal article" date="2014" name="Nat. Commun.">
        <title>Genomic adaptations of the halophilic Dead Sea filamentous fungus Eurotium rubrum.</title>
        <authorList>
            <person name="Kis-Papo T."/>
            <person name="Weig A.R."/>
            <person name="Riley R."/>
            <person name="Persoh D."/>
            <person name="Salamov A."/>
            <person name="Sun H."/>
            <person name="Lipzen A."/>
            <person name="Wasser S.P."/>
            <person name="Rambold G."/>
            <person name="Grigoriev I.V."/>
            <person name="Nevo E."/>
        </authorList>
    </citation>
    <scope>NUCLEOTIDE SEQUENCE [LARGE SCALE GENOMIC DNA]</scope>
    <source>
        <strain evidence="2">CBS 135680</strain>
    </source>
</reference>
<evidence type="ECO:0000313" key="1">
    <source>
        <dbReference type="EMBL" id="EYE98475.1"/>
    </source>
</evidence>
<accession>A0A017SQD1</accession>
<dbReference type="HOGENOM" id="CLU_1488708_0_0_1"/>